<comment type="caution">
    <text evidence="2">The sequence shown here is derived from an EMBL/GenBank/DDBJ whole genome shotgun (WGS) entry which is preliminary data.</text>
</comment>
<gene>
    <name evidence="2" type="ORF">GCM10025868_24610</name>
</gene>
<dbReference type="EMBL" id="BSUZ01000001">
    <property type="protein sequence ID" value="GMA87211.1"/>
    <property type="molecule type" value="Genomic_DNA"/>
</dbReference>
<feature type="domain" description="Stealth protein CR1 conserved region 1" evidence="1">
    <location>
        <begin position="167"/>
        <end position="192"/>
    </location>
</feature>
<accession>A0ABQ6JI49</accession>
<dbReference type="Proteomes" id="UP001157017">
    <property type="component" value="Unassembled WGS sequence"/>
</dbReference>
<evidence type="ECO:0000313" key="2">
    <source>
        <dbReference type="EMBL" id="GMA87211.1"/>
    </source>
</evidence>
<dbReference type="InterPro" id="IPR031358">
    <property type="entry name" value="Stealth_CR1"/>
</dbReference>
<name>A0ABQ6JI49_9ACTN</name>
<sequence length="234" mass="25008">MLGALTADGVPVVVVDAPTNRRRVVAVAARDADAALAALQRAARGRPVHVSRVVGRSVGRPVPIERLGTLGPHLVWRVHEPWCSPSGSPLAGSAFGCDLGSGPSSTSRSRRWSPARSLAPGTLVAPRRNRWTDVLDPRSEPLSTEVDGVPRRGLPAVGAVHELDVTFPVDAVYTWVDGADPAWRERKQAALAAAGRPVHEFAANSSRFTSLRRACGTRCARWRRTPTGSAPCTW</sequence>
<evidence type="ECO:0000259" key="1">
    <source>
        <dbReference type="Pfam" id="PF17101"/>
    </source>
</evidence>
<evidence type="ECO:0000313" key="3">
    <source>
        <dbReference type="Proteomes" id="UP001157017"/>
    </source>
</evidence>
<keyword evidence="3" id="KW-1185">Reference proteome</keyword>
<reference evidence="3" key="1">
    <citation type="journal article" date="2019" name="Int. J. Syst. Evol. Microbiol.">
        <title>The Global Catalogue of Microorganisms (GCM) 10K type strain sequencing project: providing services to taxonomists for standard genome sequencing and annotation.</title>
        <authorList>
            <consortium name="The Broad Institute Genomics Platform"/>
            <consortium name="The Broad Institute Genome Sequencing Center for Infectious Disease"/>
            <person name="Wu L."/>
            <person name="Ma J."/>
        </authorList>
    </citation>
    <scope>NUCLEOTIDE SEQUENCE [LARGE SCALE GENOMIC DNA]</scope>
    <source>
        <strain evidence="3">NBRC 108730</strain>
    </source>
</reference>
<dbReference type="Pfam" id="PF17101">
    <property type="entry name" value="Stealth_CR1"/>
    <property type="match status" value="1"/>
</dbReference>
<protein>
    <recommendedName>
        <fullName evidence="1">Stealth protein CR1 conserved region 1 domain-containing protein</fullName>
    </recommendedName>
</protein>
<organism evidence="2 3">
    <name type="scientific">Angustibacter aerolatus</name>
    <dbReference type="NCBI Taxonomy" id="1162965"/>
    <lineage>
        <taxon>Bacteria</taxon>
        <taxon>Bacillati</taxon>
        <taxon>Actinomycetota</taxon>
        <taxon>Actinomycetes</taxon>
        <taxon>Kineosporiales</taxon>
        <taxon>Kineosporiaceae</taxon>
    </lineage>
</organism>
<proteinExistence type="predicted"/>